<dbReference type="Gene3D" id="3.30.1490.300">
    <property type="match status" value="1"/>
</dbReference>
<dbReference type="Proteomes" id="UP000464954">
    <property type="component" value="Chromosome"/>
</dbReference>
<reference evidence="2 3" key="1">
    <citation type="submission" date="2020-01" db="EMBL/GenBank/DDBJ databases">
        <title>Ponticoccus aerotolerans gen. nov., sp. nov., an anaerobic bacterium and proposal of Ponticoccusceae fam. nov., Ponticoccusles ord. nov. and Ponticoccuse classis nov. in the phylum Kiritimatiellaeota.</title>
        <authorList>
            <person name="Zhou L.Y."/>
            <person name="Du Z.J."/>
        </authorList>
    </citation>
    <scope>NUCLEOTIDE SEQUENCE [LARGE SCALE GENOMIC DNA]</scope>
    <source>
        <strain evidence="2 3">S-5007</strain>
    </source>
</reference>
<keyword evidence="3" id="KW-1185">Reference proteome</keyword>
<dbReference type="InterPro" id="IPR005883">
    <property type="entry name" value="PilM"/>
</dbReference>
<keyword evidence="1" id="KW-0472">Membrane</keyword>
<dbReference type="Gene3D" id="3.30.420.40">
    <property type="match status" value="2"/>
</dbReference>
<dbReference type="InterPro" id="IPR043129">
    <property type="entry name" value="ATPase_NBD"/>
</dbReference>
<proteinExistence type="predicted"/>
<accession>A0A6P1MEI9</accession>
<keyword evidence="1" id="KW-0812">Transmembrane</keyword>
<evidence type="ECO:0000313" key="3">
    <source>
        <dbReference type="Proteomes" id="UP000464954"/>
    </source>
</evidence>
<sequence length="468" mass="52724">MLISTHTTGIHYTDEIVEWAVLRKNRAGTEKILEGAHPVPEGFFDQEDAPLFPSEVLEHSRKEFKGIVTVSLPSAHLLMRVLELPSSDPDELRSMVELQMDRVSPFPLEQMAVSYEVLKQNEEHSRVLAIAAQRNTIDRLGDLFKEQNVYIRSLDAEILAWWSLLIAHGDVPCQGRVLLILEEHTEFSMIVVDHGVPVCFRSLELFHNYTDEKVVGEIIEDIQHTLLSLETEYQENNRCLTEVWSQSELPKTLIEGLRSISPRGVNQHDLGSLPSLAEGLALRSAERGVHHAELVPREWVDLQRRRQIMKITTVASIAVLSVWIAVISITGTIFAVQKSAANSVRKEAALYAEPARAAQDARAEKESLEKYADRTHSVLEGLLEVTQLLPESLELNSFDYTKGKAIHLRGSGPRTEPIYDYFQKLGASRQFKAIKDEKQSMQIKQGQRQEGFSVTVLLPEIAATEDSP</sequence>
<organism evidence="2 3">
    <name type="scientific">Tichowtungia aerotolerans</name>
    <dbReference type="NCBI Taxonomy" id="2697043"/>
    <lineage>
        <taxon>Bacteria</taxon>
        <taxon>Pseudomonadati</taxon>
        <taxon>Kiritimatiellota</taxon>
        <taxon>Tichowtungiia</taxon>
        <taxon>Tichowtungiales</taxon>
        <taxon>Tichowtungiaceae</taxon>
        <taxon>Tichowtungia</taxon>
    </lineage>
</organism>
<feature type="transmembrane region" description="Helical" evidence="1">
    <location>
        <begin position="314"/>
        <end position="336"/>
    </location>
</feature>
<evidence type="ECO:0000313" key="2">
    <source>
        <dbReference type="EMBL" id="QHI70458.1"/>
    </source>
</evidence>
<name>A0A6P1MEI9_9BACT</name>
<evidence type="ECO:0000256" key="1">
    <source>
        <dbReference type="SAM" id="Phobius"/>
    </source>
</evidence>
<gene>
    <name evidence="2" type="ORF">GT409_13760</name>
</gene>
<dbReference type="AlphaFoldDB" id="A0A6P1MEI9"/>
<dbReference type="EMBL" id="CP047593">
    <property type="protein sequence ID" value="QHI70458.1"/>
    <property type="molecule type" value="Genomic_DNA"/>
</dbReference>
<dbReference type="SUPFAM" id="SSF53067">
    <property type="entry name" value="Actin-like ATPase domain"/>
    <property type="match status" value="1"/>
</dbReference>
<dbReference type="KEGG" id="taer:GT409_13760"/>
<dbReference type="Pfam" id="PF11104">
    <property type="entry name" value="PilM_2"/>
    <property type="match status" value="1"/>
</dbReference>
<dbReference type="RefSeq" id="WP_160629635.1">
    <property type="nucleotide sequence ID" value="NZ_CP047593.1"/>
</dbReference>
<protein>
    <submittedName>
        <fullName evidence="2">Pilus assembly protein PilM</fullName>
    </submittedName>
</protein>
<keyword evidence="1" id="KW-1133">Transmembrane helix</keyword>